<sequence length="82" mass="8831">MINAMGYSGASFDPEGVELWFGPIKVFADGEPVEHDAEEANATLAGEEVTVTARLEEGEASATAWGCDLTEEYVRINGSYRT</sequence>
<comment type="subunit">
    <text evidence="2">Heterotetramer of two alpha and two beta chains.</text>
</comment>
<dbReference type="EC" id="2.3.1.35" evidence="6"/>
<dbReference type="GO" id="GO:0004358">
    <property type="term" value="F:L-glutamate N-acetyltransferase activity, acting on acetyl-L-ornithine as donor"/>
    <property type="evidence" value="ECO:0007669"/>
    <property type="project" value="UniProtKB-EC"/>
</dbReference>
<proteinExistence type="inferred from homology"/>
<dbReference type="GO" id="GO:0004042">
    <property type="term" value="F:L-glutamate N-acetyltransferase activity"/>
    <property type="evidence" value="ECO:0007669"/>
    <property type="project" value="TreeGrafter"/>
</dbReference>
<keyword evidence="5 6" id="KW-0012">Acyltransferase</keyword>
<evidence type="ECO:0000256" key="2">
    <source>
        <dbReference type="ARBA" id="ARBA00011475"/>
    </source>
</evidence>
<comment type="similarity">
    <text evidence="1">Belongs to the ArgJ family.</text>
</comment>
<dbReference type="EC" id="2.3.1.1" evidence="6"/>
<dbReference type="InterPro" id="IPR016117">
    <property type="entry name" value="ArgJ-like_dom_sf"/>
</dbReference>
<dbReference type="PANTHER" id="PTHR23100">
    <property type="entry name" value="ARGININE BIOSYNTHESIS BIFUNCTIONAL PROTEIN ARGJ"/>
    <property type="match status" value="1"/>
</dbReference>
<dbReference type="GO" id="GO:0006526">
    <property type="term" value="P:L-arginine biosynthetic process"/>
    <property type="evidence" value="ECO:0007669"/>
    <property type="project" value="InterPro"/>
</dbReference>
<organism evidence="6">
    <name type="scientific">uncultured Rubrobacteraceae bacterium</name>
    <dbReference type="NCBI Taxonomy" id="349277"/>
    <lineage>
        <taxon>Bacteria</taxon>
        <taxon>Bacillati</taxon>
        <taxon>Actinomycetota</taxon>
        <taxon>Rubrobacteria</taxon>
        <taxon>Rubrobacterales</taxon>
        <taxon>Rubrobacteraceae</taxon>
        <taxon>environmental samples</taxon>
    </lineage>
</organism>
<dbReference type="InterPro" id="IPR042195">
    <property type="entry name" value="ArgJ_beta_C"/>
</dbReference>
<evidence type="ECO:0000256" key="5">
    <source>
        <dbReference type="ARBA" id="ARBA00023315"/>
    </source>
</evidence>
<accession>A0A6J4R226</accession>
<reference evidence="6" key="1">
    <citation type="submission" date="2020-02" db="EMBL/GenBank/DDBJ databases">
        <authorList>
            <person name="Meier V. D."/>
        </authorList>
    </citation>
    <scope>NUCLEOTIDE SEQUENCE</scope>
    <source>
        <strain evidence="6">AVDCRST_MAG14</strain>
    </source>
</reference>
<dbReference type="PANTHER" id="PTHR23100:SF0">
    <property type="entry name" value="ARGININE BIOSYNTHESIS BIFUNCTIONAL PROTEIN ARGJ, MITOCHONDRIAL"/>
    <property type="match status" value="1"/>
</dbReference>
<dbReference type="SUPFAM" id="SSF56266">
    <property type="entry name" value="DmpA/ArgJ-like"/>
    <property type="match status" value="1"/>
</dbReference>
<dbReference type="Pfam" id="PF01960">
    <property type="entry name" value="ArgJ"/>
    <property type="match status" value="1"/>
</dbReference>
<evidence type="ECO:0000313" key="6">
    <source>
        <dbReference type="EMBL" id="CAA9461973.1"/>
    </source>
</evidence>
<dbReference type="InterPro" id="IPR002813">
    <property type="entry name" value="Arg_biosynth_ArgJ"/>
</dbReference>
<keyword evidence="4" id="KW-0068">Autocatalytic cleavage</keyword>
<dbReference type="EMBL" id="CADCVG010000109">
    <property type="protein sequence ID" value="CAA9461973.1"/>
    <property type="molecule type" value="Genomic_DNA"/>
</dbReference>
<evidence type="ECO:0000256" key="1">
    <source>
        <dbReference type="ARBA" id="ARBA00006774"/>
    </source>
</evidence>
<dbReference type="AlphaFoldDB" id="A0A6J4R226"/>
<dbReference type="GO" id="GO:0006592">
    <property type="term" value="P:ornithine biosynthetic process"/>
    <property type="evidence" value="ECO:0007669"/>
    <property type="project" value="TreeGrafter"/>
</dbReference>
<evidence type="ECO:0000256" key="4">
    <source>
        <dbReference type="ARBA" id="ARBA00022813"/>
    </source>
</evidence>
<keyword evidence="3 6" id="KW-0808">Transferase</keyword>
<dbReference type="Gene3D" id="3.10.20.340">
    <property type="entry name" value="ArgJ beta chain, C-terminal domain"/>
    <property type="match status" value="1"/>
</dbReference>
<evidence type="ECO:0000256" key="3">
    <source>
        <dbReference type="ARBA" id="ARBA00022679"/>
    </source>
</evidence>
<name>A0A6J4R226_9ACTN</name>
<protein>
    <submittedName>
        <fullName evidence="6">Glutamate N-acetyltransferase @ N-acetylglutamate synthase</fullName>
        <ecNumber evidence="6">2.3.1.1</ecNumber>
        <ecNumber evidence="6">2.3.1.35</ecNumber>
    </submittedName>
</protein>
<gene>
    <name evidence="6" type="ORF">AVDCRST_MAG14-2601</name>
</gene>